<dbReference type="SMART" id="SM00421">
    <property type="entry name" value="HTH_LUXR"/>
    <property type="match status" value="1"/>
</dbReference>
<dbReference type="InterPro" id="IPR000792">
    <property type="entry name" value="Tscrpt_reg_LuxR_C"/>
</dbReference>
<evidence type="ECO:0000313" key="5">
    <source>
        <dbReference type="EMBL" id="BBH88092.1"/>
    </source>
</evidence>
<dbReference type="InterPro" id="IPR016032">
    <property type="entry name" value="Sig_transdc_resp-reg_C-effctor"/>
</dbReference>
<dbReference type="PROSITE" id="PS50110">
    <property type="entry name" value="RESPONSE_REGULATORY"/>
    <property type="match status" value="1"/>
</dbReference>
<evidence type="ECO:0000259" key="3">
    <source>
        <dbReference type="PROSITE" id="PS50043"/>
    </source>
</evidence>
<reference evidence="5" key="1">
    <citation type="submission" date="2018-12" db="EMBL/GenBank/DDBJ databases">
        <title>Novel natural products biosynthetic potential of the class Ktedonobacteria.</title>
        <authorList>
            <person name="Zheng Y."/>
            <person name="Saitou A."/>
            <person name="Wang C.M."/>
            <person name="Toyoda A."/>
            <person name="Minakuchi Y."/>
            <person name="Sekiguchi Y."/>
            <person name="Ueda K."/>
            <person name="Takano H."/>
            <person name="Sakai Y."/>
            <person name="Yokota A."/>
            <person name="Yabe S."/>
        </authorList>
    </citation>
    <scope>NUCLEOTIDE SEQUENCE</scope>
    <source>
        <strain evidence="5">COM3</strain>
    </source>
</reference>
<organism evidence="5">
    <name type="scientific">Thermosporothrix sp. COM3</name>
    <dbReference type="NCBI Taxonomy" id="2490863"/>
    <lineage>
        <taxon>Bacteria</taxon>
        <taxon>Bacillati</taxon>
        <taxon>Chloroflexota</taxon>
        <taxon>Ktedonobacteria</taxon>
        <taxon>Ktedonobacterales</taxon>
        <taxon>Thermosporotrichaceae</taxon>
        <taxon>Thermosporothrix</taxon>
    </lineage>
</organism>
<evidence type="ECO:0000256" key="1">
    <source>
        <dbReference type="ARBA" id="ARBA00023125"/>
    </source>
</evidence>
<feature type="domain" description="Response regulatory" evidence="4">
    <location>
        <begin position="4"/>
        <end position="110"/>
    </location>
</feature>
<dbReference type="SUPFAM" id="SSF52172">
    <property type="entry name" value="CheY-like"/>
    <property type="match status" value="1"/>
</dbReference>
<dbReference type="InterPro" id="IPR011006">
    <property type="entry name" value="CheY-like_superfamily"/>
</dbReference>
<dbReference type="Gene3D" id="3.40.50.2300">
    <property type="match status" value="1"/>
</dbReference>
<dbReference type="Pfam" id="PF00196">
    <property type="entry name" value="GerE"/>
    <property type="match status" value="1"/>
</dbReference>
<accession>A0A455SMF3</accession>
<comment type="caution">
    <text evidence="2">Lacks conserved residue(s) required for the propagation of feature annotation.</text>
</comment>
<dbReference type="GO" id="GO:0006355">
    <property type="term" value="P:regulation of DNA-templated transcription"/>
    <property type="evidence" value="ECO:0007669"/>
    <property type="project" value="InterPro"/>
</dbReference>
<proteinExistence type="predicted"/>
<dbReference type="GO" id="GO:0000160">
    <property type="term" value="P:phosphorelay signal transduction system"/>
    <property type="evidence" value="ECO:0007669"/>
    <property type="project" value="InterPro"/>
</dbReference>
<dbReference type="PROSITE" id="PS50043">
    <property type="entry name" value="HTH_LUXR_2"/>
    <property type="match status" value="1"/>
</dbReference>
<feature type="domain" description="HTH luxR-type" evidence="3">
    <location>
        <begin position="133"/>
        <end position="191"/>
    </location>
</feature>
<evidence type="ECO:0000259" key="4">
    <source>
        <dbReference type="PROSITE" id="PS50110"/>
    </source>
</evidence>
<dbReference type="PRINTS" id="PR00038">
    <property type="entry name" value="HTHLUXR"/>
</dbReference>
<sequence>MGLVVLIAEPHDILRAGIRAIFAEDTRVEAILEAVNEEEVTRHLRKGPHLTIINQQLIQNMSCLPPDKFVVLTHQPDLEMLKDAFKYKARGYLSVNTPADILRALLHPLEGAFFIGPMIAPWIMNHIIENSHFAIQDDLLTPREKEVVGLLREGIDRSSIARKLNIAETTLKTHMKNISKKTRSLENVERY</sequence>
<evidence type="ECO:0000256" key="2">
    <source>
        <dbReference type="PROSITE-ProRule" id="PRU00169"/>
    </source>
</evidence>
<dbReference type="CDD" id="cd06170">
    <property type="entry name" value="LuxR_C_like"/>
    <property type="match status" value="1"/>
</dbReference>
<protein>
    <submittedName>
        <fullName evidence="5">DNA-binding response regulator</fullName>
    </submittedName>
</protein>
<dbReference type="AlphaFoldDB" id="A0A455SMF3"/>
<gene>
    <name evidence="5" type="ORF">KTC_28430</name>
</gene>
<dbReference type="GO" id="GO:0003677">
    <property type="term" value="F:DNA binding"/>
    <property type="evidence" value="ECO:0007669"/>
    <property type="project" value="UniProtKB-KW"/>
</dbReference>
<dbReference type="EMBL" id="AP019376">
    <property type="protein sequence ID" value="BBH88092.1"/>
    <property type="molecule type" value="Genomic_DNA"/>
</dbReference>
<dbReference type="SUPFAM" id="SSF46894">
    <property type="entry name" value="C-terminal effector domain of the bipartite response regulators"/>
    <property type="match status" value="1"/>
</dbReference>
<dbReference type="PANTHER" id="PTHR45566:SF1">
    <property type="entry name" value="HTH-TYPE TRANSCRIPTIONAL REGULATOR YHJB-RELATED"/>
    <property type="match status" value="1"/>
</dbReference>
<dbReference type="PANTHER" id="PTHR45566">
    <property type="entry name" value="HTH-TYPE TRANSCRIPTIONAL REGULATOR YHJB-RELATED"/>
    <property type="match status" value="1"/>
</dbReference>
<dbReference type="InterPro" id="IPR001789">
    <property type="entry name" value="Sig_transdc_resp-reg_receiver"/>
</dbReference>
<name>A0A455SMF3_9CHLR</name>
<dbReference type="InterPro" id="IPR051015">
    <property type="entry name" value="EvgA-like"/>
</dbReference>
<keyword evidence="1 5" id="KW-0238">DNA-binding</keyword>